<reference evidence="2 3" key="1">
    <citation type="submission" date="2015-01" db="EMBL/GenBank/DDBJ databases">
        <title>Paenibacillus swuensis/DY6/whole genome sequencing.</title>
        <authorList>
            <person name="Kim M.K."/>
            <person name="Srinivasan S."/>
            <person name="Lee J.-J."/>
        </authorList>
    </citation>
    <scope>NUCLEOTIDE SEQUENCE [LARGE SCALE GENOMIC DNA]</scope>
    <source>
        <strain evidence="2 3">DY6</strain>
    </source>
</reference>
<evidence type="ECO:0000313" key="3">
    <source>
        <dbReference type="Proteomes" id="UP000076927"/>
    </source>
</evidence>
<evidence type="ECO:0008006" key="4">
    <source>
        <dbReference type="Google" id="ProtNLM"/>
    </source>
</evidence>
<dbReference type="AlphaFoldDB" id="A0A172TKX7"/>
<dbReference type="OrthoDB" id="2678247at2"/>
<protein>
    <recommendedName>
        <fullName evidence="4">Copper amine oxidase-like N-terminal domain-containing protein</fullName>
    </recommendedName>
</protein>
<keyword evidence="3" id="KW-1185">Reference proteome</keyword>
<dbReference type="PATRIC" id="fig|1178515.4.peg.3328"/>
<dbReference type="STRING" id="1178515.SY83_16545"/>
<accession>A0A172TKX7</accession>
<keyword evidence="1" id="KW-0732">Signal</keyword>
<sequence>MKKLAAGLAALTLLFANTAAATEEQYVPVKPSPNVHTAYIEQIPTQNGKAYVVADYIEWYEGASADRIFMQNEPDSGLDGAPDGYYIVNDNTKLRKLTISPNAEVIMQFYNRTGNIEDAEIVLNERISLTKFRKLMTTDETVRDFPYHLVVKNGVVVKIIQQFIP</sequence>
<dbReference type="Proteomes" id="UP000076927">
    <property type="component" value="Chromosome"/>
</dbReference>
<gene>
    <name evidence="2" type="ORF">SY83_16545</name>
</gene>
<feature type="chain" id="PRO_5008000871" description="Copper amine oxidase-like N-terminal domain-containing protein" evidence="1">
    <location>
        <begin position="22"/>
        <end position="165"/>
    </location>
</feature>
<organism evidence="2 3">
    <name type="scientific">Paenibacillus swuensis</name>
    <dbReference type="NCBI Taxonomy" id="1178515"/>
    <lineage>
        <taxon>Bacteria</taxon>
        <taxon>Bacillati</taxon>
        <taxon>Bacillota</taxon>
        <taxon>Bacilli</taxon>
        <taxon>Bacillales</taxon>
        <taxon>Paenibacillaceae</taxon>
        <taxon>Paenibacillus</taxon>
    </lineage>
</organism>
<evidence type="ECO:0000313" key="2">
    <source>
        <dbReference type="EMBL" id="ANE47626.1"/>
    </source>
</evidence>
<feature type="signal peptide" evidence="1">
    <location>
        <begin position="1"/>
        <end position="21"/>
    </location>
</feature>
<dbReference type="EMBL" id="CP011388">
    <property type="protein sequence ID" value="ANE47626.1"/>
    <property type="molecule type" value="Genomic_DNA"/>
</dbReference>
<evidence type="ECO:0000256" key="1">
    <source>
        <dbReference type="SAM" id="SignalP"/>
    </source>
</evidence>
<name>A0A172TKX7_9BACL</name>
<proteinExistence type="predicted"/>
<dbReference type="KEGG" id="pswu:SY83_16545"/>
<dbReference type="RefSeq" id="WP_068608511.1">
    <property type="nucleotide sequence ID" value="NZ_CP011388.1"/>
</dbReference>